<evidence type="ECO:0000256" key="1">
    <source>
        <dbReference type="ARBA" id="ARBA00022737"/>
    </source>
</evidence>
<feature type="repeat" description="ANK" evidence="3">
    <location>
        <begin position="400"/>
        <end position="432"/>
    </location>
</feature>
<gene>
    <name evidence="5" type="ORF">LNINA_LOCUS14484</name>
</gene>
<proteinExistence type="predicted"/>
<evidence type="ECO:0000313" key="5">
    <source>
        <dbReference type="EMBL" id="CAK1555688.1"/>
    </source>
</evidence>
<dbReference type="AlphaFoldDB" id="A0AAV1K482"/>
<accession>A0AAV1K482</accession>
<protein>
    <submittedName>
        <fullName evidence="5">Uncharacterized protein</fullName>
    </submittedName>
</protein>
<dbReference type="Proteomes" id="UP001497472">
    <property type="component" value="Unassembled WGS sequence"/>
</dbReference>
<dbReference type="EMBL" id="CAVLEF010000280">
    <property type="protein sequence ID" value="CAK1555688.1"/>
    <property type="molecule type" value="Genomic_DNA"/>
</dbReference>
<feature type="compositionally biased region" description="Basic and acidic residues" evidence="4">
    <location>
        <begin position="1"/>
        <end position="12"/>
    </location>
</feature>
<evidence type="ECO:0000256" key="2">
    <source>
        <dbReference type="ARBA" id="ARBA00023043"/>
    </source>
</evidence>
<evidence type="ECO:0000313" key="6">
    <source>
        <dbReference type="Proteomes" id="UP001497472"/>
    </source>
</evidence>
<feature type="repeat" description="ANK" evidence="3">
    <location>
        <begin position="293"/>
        <end position="325"/>
    </location>
</feature>
<reference evidence="5 6" key="1">
    <citation type="submission" date="2023-11" db="EMBL/GenBank/DDBJ databases">
        <authorList>
            <person name="Okamura Y."/>
        </authorList>
    </citation>
    <scope>NUCLEOTIDE SEQUENCE [LARGE SCALE GENOMIC DNA]</scope>
</reference>
<dbReference type="InterPro" id="IPR036770">
    <property type="entry name" value="Ankyrin_rpt-contain_sf"/>
</dbReference>
<dbReference type="InterPro" id="IPR002110">
    <property type="entry name" value="Ankyrin_rpt"/>
</dbReference>
<dbReference type="PROSITE" id="PS50088">
    <property type="entry name" value="ANK_REPEAT"/>
    <property type="match status" value="2"/>
</dbReference>
<dbReference type="SUPFAM" id="SSF48403">
    <property type="entry name" value="Ankyrin repeat"/>
    <property type="match status" value="1"/>
</dbReference>
<keyword evidence="6" id="KW-1185">Reference proteome</keyword>
<dbReference type="PANTHER" id="PTHR24171">
    <property type="entry name" value="ANKYRIN REPEAT DOMAIN-CONTAINING PROTEIN 39-RELATED"/>
    <property type="match status" value="1"/>
</dbReference>
<dbReference type="SMART" id="SM00248">
    <property type="entry name" value="ANK"/>
    <property type="match status" value="3"/>
</dbReference>
<evidence type="ECO:0000256" key="3">
    <source>
        <dbReference type="PROSITE-ProRule" id="PRU00023"/>
    </source>
</evidence>
<organism evidence="5 6">
    <name type="scientific">Leptosia nina</name>
    <dbReference type="NCBI Taxonomy" id="320188"/>
    <lineage>
        <taxon>Eukaryota</taxon>
        <taxon>Metazoa</taxon>
        <taxon>Ecdysozoa</taxon>
        <taxon>Arthropoda</taxon>
        <taxon>Hexapoda</taxon>
        <taxon>Insecta</taxon>
        <taxon>Pterygota</taxon>
        <taxon>Neoptera</taxon>
        <taxon>Endopterygota</taxon>
        <taxon>Lepidoptera</taxon>
        <taxon>Glossata</taxon>
        <taxon>Ditrysia</taxon>
        <taxon>Papilionoidea</taxon>
        <taxon>Pieridae</taxon>
        <taxon>Pierinae</taxon>
        <taxon>Leptosia</taxon>
    </lineage>
</organism>
<evidence type="ECO:0000256" key="4">
    <source>
        <dbReference type="SAM" id="MobiDB-lite"/>
    </source>
</evidence>
<keyword evidence="2 3" id="KW-0040">ANK repeat</keyword>
<feature type="region of interest" description="Disordered" evidence="4">
    <location>
        <begin position="1"/>
        <end position="56"/>
    </location>
</feature>
<dbReference type="PROSITE" id="PS50297">
    <property type="entry name" value="ANK_REP_REGION"/>
    <property type="match status" value="2"/>
</dbReference>
<keyword evidence="1" id="KW-0677">Repeat</keyword>
<dbReference type="Pfam" id="PF12796">
    <property type="entry name" value="Ank_2"/>
    <property type="match status" value="1"/>
</dbReference>
<name>A0AAV1K482_9NEOP</name>
<dbReference type="Gene3D" id="1.25.40.20">
    <property type="entry name" value="Ankyrin repeat-containing domain"/>
    <property type="match status" value="2"/>
</dbReference>
<feature type="compositionally biased region" description="Basic and acidic residues" evidence="4">
    <location>
        <begin position="41"/>
        <end position="56"/>
    </location>
</feature>
<comment type="caution">
    <text evidence="5">The sequence shown here is derived from an EMBL/GenBank/DDBJ whole genome shotgun (WGS) entry which is preliminary data.</text>
</comment>
<sequence length="476" mass="54072">MTEKAYNLRESTEESLTNTAQLKEDGPQDDDSTESTTSDNPNEKPPTKDRIQNKEFNVVERDPMFVIVDSSCQSNPSSREMLINNNKTHLKETELPKYLKKYVLPIDLPSTSKEIREPYNSSCNETESREELQVIDINLQSDNELPVKHYESEREDESIVIAYLKNKHRILGKDGQLLSSKKKSSLLSDLPKLETIPESEQSTAINASLKLSENSLDVHIPSYPCSPRSLDFGSGHSYNSEYEDQRHDPRLKEAIEFLHADKDLLIAAETGNDPQIDMILRRKDMDIQQMDHLGRNALHLAVCSDNLRAIELLLKAGVNPNVKDSVGMTPLSLSLFRRPSLTVAKLLFNYGAKIMPRSDPMDTGLFIQFVMMSSPTSEEENIMELLIEKGALVNDPDAPGGRQALHFAAMSNNSRLIRILVQLGAQLYYTNHRNETPRDTAFTFNCTMAYELLTEMEEYENDNPPVHITRRRTSYF</sequence>